<dbReference type="AlphaFoldDB" id="A0A4S2KK78"/>
<comment type="caution">
    <text evidence="3">The sequence shown here is derived from an EMBL/GenBank/DDBJ whole genome shotgun (WGS) entry which is preliminary data.</text>
</comment>
<organism evidence="3 4">
    <name type="scientific">Temnothorax longispinosus</name>
    <dbReference type="NCBI Taxonomy" id="300112"/>
    <lineage>
        <taxon>Eukaryota</taxon>
        <taxon>Metazoa</taxon>
        <taxon>Ecdysozoa</taxon>
        <taxon>Arthropoda</taxon>
        <taxon>Hexapoda</taxon>
        <taxon>Insecta</taxon>
        <taxon>Pterygota</taxon>
        <taxon>Neoptera</taxon>
        <taxon>Endopterygota</taxon>
        <taxon>Hymenoptera</taxon>
        <taxon>Apocrita</taxon>
        <taxon>Aculeata</taxon>
        <taxon>Formicoidea</taxon>
        <taxon>Formicidae</taxon>
        <taxon>Myrmicinae</taxon>
        <taxon>Temnothorax</taxon>
    </lineage>
</organism>
<gene>
    <name evidence="3" type="ORF">DBV15_00861</name>
</gene>
<proteinExistence type="predicted"/>
<dbReference type="Proteomes" id="UP000310200">
    <property type="component" value="Unassembled WGS sequence"/>
</dbReference>
<evidence type="ECO:0000256" key="2">
    <source>
        <dbReference type="SAM" id="Phobius"/>
    </source>
</evidence>
<protein>
    <submittedName>
        <fullName evidence="3">Uncharacterized protein</fullName>
    </submittedName>
</protein>
<keyword evidence="2" id="KW-1133">Transmembrane helix</keyword>
<feature type="transmembrane region" description="Helical" evidence="2">
    <location>
        <begin position="22"/>
        <end position="47"/>
    </location>
</feature>
<accession>A0A4S2KK78</accession>
<reference evidence="3 4" key="1">
    <citation type="journal article" date="2019" name="Philos. Trans. R. Soc. Lond., B, Biol. Sci.">
        <title>Ant behaviour and brain gene expression of defending hosts depend on the ecological success of the intruding social parasite.</title>
        <authorList>
            <person name="Kaur R."/>
            <person name="Stoldt M."/>
            <person name="Jongepier E."/>
            <person name="Feldmeyer B."/>
            <person name="Menzel F."/>
            <person name="Bornberg-Bauer E."/>
            <person name="Foitzik S."/>
        </authorList>
    </citation>
    <scope>NUCLEOTIDE SEQUENCE [LARGE SCALE GENOMIC DNA]</scope>
    <source>
        <tissue evidence="3">Whole body</tissue>
    </source>
</reference>
<sequence>MRVRGGERERERNTLVHIEEEAATWLDVITAAAAAAAAVVAAVALLLPPPWRDLESRVPDWSEARSSFVLRLARLASYSAGALCRSPRLRGCVCATLFAQQLEAGISSPRKSPPHAAQVRKGEKDADAPRCLPVSRRRVVGRGPRSRSDDSTRWLAGTTAATRLRHHYHHRTPLALPSPFARGPTVVDMAKKRDGGCGRFRGIPSLLG</sequence>
<feature type="region of interest" description="Disordered" evidence="1">
    <location>
        <begin position="106"/>
        <end position="130"/>
    </location>
</feature>
<dbReference type="EMBL" id="QBLH01002024">
    <property type="protein sequence ID" value="TGZ50045.1"/>
    <property type="molecule type" value="Genomic_DNA"/>
</dbReference>
<keyword evidence="4" id="KW-1185">Reference proteome</keyword>
<keyword evidence="2" id="KW-0812">Transmembrane</keyword>
<evidence type="ECO:0000313" key="3">
    <source>
        <dbReference type="EMBL" id="TGZ50045.1"/>
    </source>
</evidence>
<keyword evidence="2" id="KW-0472">Membrane</keyword>
<evidence type="ECO:0000256" key="1">
    <source>
        <dbReference type="SAM" id="MobiDB-lite"/>
    </source>
</evidence>
<name>A0A4S2KK78_9HYME</name>
<evidence type="ECO:0000313" key="4">
    <source>
        <dbReference type="Proteomes" id="UP000310200"/>
    </source>
</evidence>